<protein>
    <submittedName>
        <fullName evidence="1">Carboxypeptidase regulatory-like domain protein</fullName>
    </submittedName>
</protein>
<evidence type="ECO:0000313" key="1">
    <source>
        <dbReference type="EMBL" id="RIH79151.1"/>
    </source>
</evidence>
<gene>
    <name evidence="1" type="ORF">Mcate_00502</name>
</gene>
<dbReference type="SUPFAM" id="SSF49464">
    <property type="entry name" value="Carboxypeptidase regulatory domain-like"/>
    <property type="match status" value="1"/>
</dbReference>
<dbReference type="PROSITE" id="PS51257">
    <property type="entry name" value="PROKAR_LIPOPROTEIN"/>
    <property type="match status" value="1"/>
</dbReference>
<name>A0A399EA44_9DEIN</name>
<reference evidence="1 2" key="1">
    <citation type="submission" date="2018-08" db="EMBL/GenBank/DDBJ databases">
        <title>Meiothermus cateniformans JCM 15151 genome sequencing project.</title>
        <authorList>
            <person name="Da Costa M.S."/>
            <person name="Albuquerque L."/>
            <person name="Raposo P."/>
            <person name="Froufe H.J.C."/>
            <person name="Barroso C.S."/>
            <person name="Egas C."/>
        </authorList>
    </citation>
    <scope>NUCLEOTIDE SEQUENCE [LARGE SCALE GENOMIC DNA]</scope>
    <source>
        <strain evidence="1 2">JCM 15151</strain>
    </source>
</reference>
<dbReference type="RefSeq" id="WP_043982380.1">
    <property type="nucleotide sequence ID" value="NZ_JBHSXZ010000042.1"/>
</dbReference>
<keyword evidence="1" id="KW-0121">Carboxypeptidase</keyword>
<evidence type="ECO:0000313" key="2">
    <source>
        <dbReference type="Proteomes" id="UP000266089"/>
    </source>
</evidence>
<dbReference type="Proteomes" id="UP000266089">
    <property type="component" value="Unassembled WGS sequence"/>
</dbReference>
<accession>A0A399EA44</accession>
<dbReference type="OrthoDB" id="23771at2"/>
<keyword evidence="1" id="KW-0645">Protease</keyword>
<dbReference type="GO" id="GO:0004180">
    <property type="term" value="F:carboxypeptidase activity"/>
    <property type="evidence" value="ECO:0007669"/>
    <property type="project" value="UniProtKB-KW"/>
</dbReference>
<proteinExistence type="predicted"/>
<dbReference type="EMBL" id="QWKX01000008">
    <property type="protein sequence ID" value="RIH79151.1"/>
    <property type="molecule type" value="Genomic_DNA"/>
</dbReference>
<dbReference type="Gene3D" id="2.60.40.1120">
    <property type="entry name" value="Carboxypeptidase-like, regulatory domain"/>
    <property type="match status" value="1"/>
</dbReference>
<dbReference type="InterPro" id="IPR025345">
    <property type="entry name" value="DUF4249"/>
</dbReference>
<keyword evidence="1" id="KW-0378">Hydrolase</keyword>
<dbReference type="AlphaFoldDB" id="A0A399EA44"/>
<dbReference type="Pfam" id="PF13620">
    <property type="entry name" value="CarboxypepD_reg"/>
    <property type="match status" value="1"/>
</dbReference>
<dbReference type="Pfam" id="PF14054">
    <property type="entry name" value="DUF4249"/>
    <property type="match status" value="1"/>
</dbReference>
<sequence length="623" mass="65201">MRNRLWLVALIGLIGACNGGDNSGNGGNTAPSAPNTVAGLVTDIGSGARLSDVTVRVVGSSRTTTTDARGEFELRGLPAGLVKLDFEKAGYAPGHGIAESASSAQTVLVALKKDGTEQSYNPTQARTLFQRTEAGPYAVIFQPNSLDTTDTNLRVVVTPLDPTKEDAALPGDLVAGGASPTPLAPVTFAEFSILDSQNRRVNLKPGSSAIVELPIPPELRSQYKIGDKIHCYAYNPQTGRWEDFVEGTVERSSVDGTTPVLRASIRHFSWYGGAPAVQDQECVLVEVRNRFGPLEGAVVTARPGLRAVTNRFGQAYITVQKGVPINFTATKTYTDTFVDNNGNLIPKPGAKVIDVGRVEEADLIGLDGKNYSRTPGPCPNNSVQTVRPASSNPFPIQVAPVPDGFFKATALLQPGGVVFVQLETGIPNADGELDNAEPAVGAKITISDNAGKTATLSELAAGTYMASSFVVEPGKRYTLNIDADGNGSIDGSGSAFAVGNVAWSNLSNGGSYSAASLAATWNDSAASQPGYSALYQVIFQRQGGSGVSDQAFYLGSERSFLPRAQTNPPTPLAPGTYTVMLNAFSGAFSGANLDITDNITGIGMQGQIFSFQTVGPITITLTP</sequence>
<dbReference type="InterPro" id="IPR008969">
    <property type="entry name" value="CarboxyPept-like_regulatory"/>
</dbReference>
<comment type="caution">
    <text evidence="1">The sequence shown here is derived from an EMBL/GenBank/DDBJ whole genome shotgun (WGS) entry which is preliminary data.</text>
</comment>
<organism evidence="1 2">
    <name type="scientific">Meiothermus taiwanensis</name>
    <dbReference type="NCBI Taxonomy" id="172827"/>
    <lineage>
        <taxon>Bacteria</taxon>
        <taxon>Thermotogati</taxon>
        <taxon>Deinococcota</taxon>
        <taxon>Deinococci</taxon>
        <taxon>Thermales</taxon>
        <taxon>Thermaceae</taxon>
        <taxon>Meiothermus</taxon>
    </lineage>
</organism>